<feature type="non-terminal residue" evidence="1">
    <location>
        <position position="62"/>
    </location>
</feature>
<reference evidence="1" key="1">
    <citation type="journal article" date="2014" name="Front. Microbiol.">
        <title>High frequency of phylogenetically diverse reductive dehalogenase-homologous genes in deep subseafloor sedimentary metagenomes.</title>
        <authorList>
            <person name="Kawai M."/>
            <person name="Futagami T."/>
            <person name="Toyoda A."/>
            <person name="Takaki Y."/>
            <person name="Nishi S."/>
            <person name="Hori S."/>
            <person name="Arai W."/>
            <person name="Tsubouchi T."/>
            <person name="Morono Y."/>
            <person name="Uchiyama I."/>
            <person name="Ito T."/>
            <person name="Fujiyama A."/>
            <person name="Inagaki F."/>
            <person name="Takami H."/>
        </authorList>
    </citation>
    <scope>NUCLEOTIDE SEQUENCE</scope>
    <source>
        <strain evidence="1">Expedition CK06-06</strain>
    </source>
</reference>
<accession>X1UYE6</accession>
<proteinExistence type="predicted"/>
<name>X1UYE6_9ZZZZ</name>
<dbReference type="EMBL" id="BARW01042471">
    <property type="protein sequence ID" value="GAJ22523.1"/>
    <property type="molecule type" value="Genomic_DNA"/>
</dbReference>
<gene>
    <name evidence="1" type="ORF">S12H4_62919</name>
</gene>
<sequence length="62" mass="7010">HNSHKGDGRHKRIVNIKIKKKLGQRVGDEETDVGVVMGNDMVITSHGFATSYYLKEDSEYYG</sequence>
<comment type="caution">
    <text evidence="1">The sequence shown here is derived from an EMBL/GenBank/DDBJ whole genome shotgun (WGS) entry which is preliminary data.</text>
</comment>
<protein>
    <submittedName>
        <fullName evidence="1">Uncharacterized protein</fullName>
    </submittedName>
</protein>
<organism evidence="1">
    <name type="scientific">marine sediment metagenome</name>
    <dbReference type="NCBI Taxonomy" id="412755"/>
    <lineage>
        <taxon>unclassified sequences</taxon>
        <taxon>metagenomes</taxon>
        <taxon>ecological metagenomes</taxon>
    </lineage>
</organism>
<evidence type="ECO:0000313" key="1">
    <source>
        <dbReference type="EMBL" id="GAJ22523.1"/>
    </source>
</evidence>
<feature type="non-terminal residue" evidence="1">
    <location>
        <position position="1"/>
    </location>
</feature>
<dbReference type="AlphaFoldDB" id="X1UYE6"/>